<dbReference type="InterPro" id="IPR013108">
    <property type="entry name" value="Amidohydro_3"/>
</dbReference>
<keyword evidence="3" id="KW-1185">Reference proteome</keyword>
<sequence length="462" mass="46872">MTGFLLRDVTVAGRRTDVRLAEGIIAEIGPGLTGHGAEVVDGRGRDLIPGLHDHHLHLMATAAAGTSVRVGPEEAEDPAGFAAVLRGADARLPEGGWLRAVGYDESVAGPLDRDAIDAVVAGRPVRIQHRSGALWYLNGAACREAGLDGGGLPPGAETDAAGRPNGRLWREDAWLRDRLPAGPAPDLRGLGRRLALLGVTGVTDATPYERPADLLALAGAGLPQRVVATGGPALAGAVFPPGLGRGPVKVVVADHEPPPFEGLAAAIAAAHEAGRSVAVHCVTAAGLALTLAAGLRPGDRIEHGSVIPPEAVPVLARRGVTVVTQPGFVAAHGDRYLRETGPADRADLYRCGSLLAGGVAVAGSTDAPYGPCDPWRAMRAAAGRRTAGGRLLGGGERIGARAALDLFLAPLDDPGGPPRTVRAGAPADLVLLAAPLAEVLARPSAEAVAAVFAQGVLFAPGT</sequence>
<dbReference type="PANTHER" id="PTHR22642">
    <property type="entry name" value="IMIDAZOLONEPROPIONASE"/>
    <property type="match status" value="1"/>
</dbReference>
<dbReference type="Gene3D" id="3.10.310.70">
    <property type="match status" value="1"/>
</dbReference>
<organism evidence="2 3">
    <name type="scientific">Actinocorallia longicatena</name>
    <dbReference type="NCBI Taxonomy" id="111803"/>
    <lineage>
        <taxon>Bacteria</taxon>
        <taxon>Bacillati</taxon>
        <taxon>Actinomycetota</taxon>
        <taxon>Actinomycetes</taxon>
        <taxon>Streptosporangiales</taxon>
        <taxon>Thermomonosporaceae</taxon>
        <taxon>Actinocorallia</taxon>
    </lineage>
</organism>
<evidence type="ECO:0000259" key="1">
    <source>
        <dbReference type="Pfam" id="PF07969"/>
    </source>
</evidence>
<accession>A0ABP6Q502</accession>
<evidence type="ECO:0000313" key="2">
    <source>
        <dbReference type="EMBL" id="GAA3204910.1"/>
    </source>
</evidence>
<dbReference type="Gene3D" id="3.20.20.140">
    <property type="entry name" value="Metal-dependent hydrolases"/>
    <property type="match status" value="2"/>
</dbReference>
<protein>
    <submittedName>
        <fullName evidence="2">Amidohydrolase family protein</fullName>
    </submittedName>
</protein>
<gene>
    <name evidence="2" type="ORF">GCM10010468_19680</name>
</gene>
<feature type="domain" description="Amidohydrolase 3" evidence="1">
    <location>
        <begin position="38"/>
        <end position="443"/>
    </location>
</feature>
<dbReference type="SUPFAM" id="SSF51556">
    <property type="entry name" value="Metallo-dependent hydrolases"/>
    <property type="match status" value="1"/>
</dbReference>
<name>A0ABP6Q502_9ACTN</name>
<comment type="caution">
    <text evidence="2">The sequence shown here is derived from an EMBL/GenBank/DDBJ whole genome shotgun (WGS) entry which is preliminary data.</text>
</comment>
<dbReference type="Proteomes" id="UP001501237">
    <property type="component" value="Unassembled WGS sequence"/>
</dbReference>
<dbReference type="PANTHER" id="PTHR22642:SF21">
    <property type="entry name" value="PERIPLASMIC PROTEIN"/>
    <property type="match status" value="1"/>
</dbReference>
<dbReference type="SUPFAM" id="SSF51338">
    <property type="entry name" value="Composite domain of metallo-dependent hydrolases"/>
    <property type="match status" value="1"/>
</dbReference>
<dbReference type="InterPro" id="IPR032466">
    <property type="entry name" value="Metal_Hydrolase"/>
</dbReference>
<dbReference type="InterPro" id="IPR011059">
    <property type="entry name" value="Metal-dep_hydrolase_composite"/>
</dbReference>
<proteinExistence type="predicted"/>
<dbReference type="Gene3D" id="2.30.40.10">
    <property type="entry name" value="Urease, subunit C, domain 1"/>
    <property type="match status" value="1"/>
</dbReference>
<dbReference type="EMBL" id="BAAAUV010000004">
    <property type="protein sequence ID" value="GAA3204910.1"/>
    <property type="molecule type" value="Genomic_DNA"/>
</dbReference>
<dbReference type="Pfam" id="PF07969">
    <property type="entry name" value="Amidohydro_3"/>
    <property type="match status" value="1"/>
</dbReference>
<evidence type="ECO:0000313" key="3">
    <source>
        <dbReference type="Proteomes" id="UP001501237"/>
    </source>
</evidence>
<reference evidence="3" key="1">
    <citation type="journal article" date="2019" name="Int. J. Syst. Evol. Microbiol.">
        <title>The Global Catalogue of Microorganisms (GCM) 10K type strain sequencing project: providing services to taxonomists for standard genome sequencing and annotation.</title>
        <authorList>
            <consortium name="The Broad Institute Genomics Platform"/>
            <consortium name="The Broad Institute Genome Sequencing Center for Infectious Disease"/>
            <person name="Wu L."/>
            <person name="Ma J."/>
        </authorList>
    </citation>
    <scope>NUCLEOTIDE SEQUENCE [LARGE SCALE GENOMIC DNA]</scope>
    <source>
        <strain evidence="3">JCM 9377</strain>
    </source>
</reference>
<dbReference type="RefSeq" id="WP_344825072.1">
    <property type="nucleotide sequence ID" value="NZ_BAAAUV010000004.1"/>
</dbReference>